<gene>
    <name evidence="2" type="ORF">HUK38_02235</name>
</gene>
<protein>
    <submittedName>
        <fullName evidence="2">Type II toxin-antitoxin system HicB family antitoxin</fullName>
    </submittedName>
</protein>
<feature type="domain" description="HicB-like antitoxin of toxin-antitoxin system" evidence="1">
    <location>
        <begin position="8"/>
        <end position="72"/>
    </location>
</feature>
<dbReference type="Proteomes" id="UP000548632">
    <property type="component" value="Unassembled WGS sequence"/>
</dbReference>
<dbReference type="InterPro" id="IPR031807">
    <property type="entry name" value="HicB-like"/>
</dbReference>
<dbReference type="SUPFAM" id="SSF143100">
    <property type="entry name" value="TTHA1013/TTHA0281-like"/>
    <property type="match status" value="1"/>
</dbReference>
<dbReference type="AlphaFoldDB" id="A0A839HCQ6"/>
<organism evidence="2 3">
    <name type="scientific">Thiospirillum jenense</name>
    <dbReference type="NCBI Taxonomy" id="1653858"/>
    <lineage>
        <taxon>Bacteria</taxon>
        <taxon>Pseudomonadati</taxon>
        <taxon>Pseudomonadota</taxon>
        <taxon>Gammaproteobacteria</taxon>
        <taxon>Chromatiales</taxon>
        <taxon>Chromatiaceae</taxon>
        <taxon>Thiospirillum</taxon>
    </lineage>
</organism>
<sequence>MQPRFEEYPVTISPLTLAEGGGFLATFPDLPGCLADGETPEEALTDARGAFDCWMAAHIADGRPIPVPRARDAVAA</sequence>
<proteinExistence type="predicted"/>
<evidence type="ECO:0000313" key="2">
    <source>
        <dbReference type="EMBL" id="MBB1125048.1"/>
    </source>
</evidence>
<dbReference type="InterPro" id="IPR035069">
    <property type="entry name" value="TTHA1013/TTHA0281-like"/>
</dbReference>
<comment type="caution">
    <text evidence="2">The sequence shown here is derived from an EMBL/GenBank/DDBJ whole genome shotgun (WGS) entry which is preliminary data.</text>
</comment>
<dbReference type="Gene3D" id="3.30.160.250">
    <property type="match status" value="1"/>
</dbReference>
<keyword evidence="3" id="KW-1185">Reference proteome</keyword>
<reference evidence="2 3" key="1">
    <citation type="journal article" date="2020" name="Arch. Microbiol.">
        <title>The genome sequence of the giant phototrophic gammaproteobacterium Thiospirillum jenense gives insight into its physiological properties and phylogenetic relationships.</title>
        <authorList>
            <person name="Imhoff J.F."/>
            <person name="Meyer T.E."/>
            <person name="Kyndt J.A."/>
        </authorList>
    </citation>
    <scope>NUCLEOTIDE SEQUENCE [LARGE SCALE GENOMIC DNA]</scope>
    <source>
        <strain evidence="2 3">DSM 216</strain>
    </source>
</reference>
<dbReference type="InterPro" id="IPR051404">
    <property type="entry name" value="TA_system_antitoxin"/>
</dbReference>
<dbReference type="Pfam" id="PF15919">
    <property type="entry name" value="HicB_lk_antitox"/>
    <property type="match status" value="1"/>
</dbReference>
<name>A0A839HCQ6_9GAMM</name>
<evidence type="ECO:0000259" key="1">
    <source>
        <dbReference type="Pfam" id="PF15919"/>
    </source>
</evidence>
<evidence type="ECO:0000313" key="3">
    <source>
        <dbReference type="Proteomes" id="UP000548632"/>
    </source>
</evidence>
<dbReference type="PANTHER" id="PTHR34504">
    <property type="entry name" value="ANTITOXIN HICB"/>
    <property type="match status" value="1"/>
</dbReference>
<accession>A0A839HCQ6</accession>
<dbReference type="RefSeq" id="WP_182582156.1">
    <property type="nucleotide sequence ID" value="NZ_JABVCQ010000003.1"/>
</dbReference>
<dbReference type="EMBL" id="JABVCQ010000003">
    <property type="protein sequence ID" value="MBB1125048.1"/>
    <property type="molecule type" value="Genomic_DNA"/>
</dbReference>
<dbReference type="PANTHER" id="PTHR34504:SF2">
    <property type="entry name" value="UPF0150 PROTEIN SSL0259"/>
    <property type="match status" value="1"/>
</dbReference>